<reference evidence="1" key="2">
    <citation type="submission" date="2021-04" db="EMBL/GenBank/DDBJ databases">
        <authorList>
            <person name="Gilroy R."/>
        </authorList>
    </citation>
    <scope>NUCLEOTIDE SEQUENCE</scope>
    <source>
        <strain evidence="1">CHK195-6426</strain>
    </source>
</reference>
<protein>
    <recommendedName>
        <fullName evidence="3">Phage tail protein</fullName>
    </recommendedName>
</protein>
<evidence type="ECO:0008006" key="3">
    <source>
        <dbReference type="Google" id="ProtNLM"/>
    </source>
</evidence>
<comment type="caution">
    <text evidence="1">The sequence shown here is derived from an EMBL/GenBank/DDBJ whole genome shotgun (WGS) entry which is preliminary data.</text>
</comment>
<sequence length="164" mass="17561">MSAVALSTIGVVFGWAVETTAGTKPTAFKEIEECISIGGVELTSDKLDATPLKSKKKKYIKGHEDTGGELQTVFNYTDAFEAQWNEMYEAYETAKKAGKAMWFTAYHPSKANANFYIVEPGSIPAPEYAVGNVLQVTISNTLVDLPDASVAIEPTAPTVSSAGD</sequence>
<accession>A0A9D1R6J7</accession>
<reference evidence="1" key="1">
    <citation type="journal article" date="2021" name="PeerJ">
        <title>Extensive microbial diversity within the chicken gut microbiome revealed by metagenomics and culture.</title>
        <authorList>
            <person name="Gilroy R."/>
            <person name="Ravi A."/>
            <person name="Getino M."/>
            <person name="Pursley I."/>
            <person name="Horton D.L."/>
            <person name="Alikhan N.F."/>
            <person name="Baker D."/>
            <person name="Gharbi K."/>
            <person name="Hall N."/>
            <person name="Watson M."/>
            <person name="Adriaenssens E.M."/>
            <person name="Foster-Nyarko E."/>
            <person name="Jarju S."/>
            <person name="Secka A."/>
            <person name="Antonio M."/>
            <person name="Oren A."/>
            <person name="Chaudhuri R.R."/>
            <person name="La Ragione R."/>
            <person name="Hildebrand F."/>
            <person name="Pallen M.J."/>
        </authorList>
    </citation>
    <scope>NUCLEOTIDE SEQUENCE</scope>
    <source>
        <strain evidence="1">CHK195-6426</strain>
    </source>
</reference>
<dbReference type="Proteomes" id="UP000824265">
    <property type="component" value="Unassembled WGS sequence"/>
</dbReference>
<proteinExistence type="predicted"/>
<organism evidence="1 2">
    <name type="scientific">Candidatus Acetatifactor stercoripullorum</name>
    <dbReference type="NCBI Taxonomy" id="2838414"/>
    <lineage>
        <taxon>Bacteria</taxon>
        <taxon>Bacillati</taxon>
        <taxon>Bacillota</taxon>
        <taxon>Clostridia</taxon>
        <taxon>Lachnospirales</taxon>
        <taxon>Lachnospiraceae</taxon>
        <taxon>Acetatifactor</taxon>
    </lineage>
</organism>
<gene>
    <name evidence="1" type="ORF">H9742_14165</name>
</gene>
<name>A0A9D1R6J7_9FIRM</name>
<evidence type="ECO:0000313" key="1">
    <source>
        <dbReference type="EMBL" id="HIW82641.1"/>
    </source>
</evidence>
<dbReference type="AlphaFoldDB" id="A0A9D1R6J7"/>
<dbReference type="EMBL" id="DXGH01000073">
    <property type="protein sequence ID" value="HIW82641.1"/>
    <property type="molecule type" value="Genomic_DNA"/>
</dbReference>
<evidence type="ECO:0000313" key="2">
    <source>
        <dbReference type="Proteomes" id="UP000824265"/>
    </source>
</evidence>
<dbReference type="Gene3D" id="4.10.410.40">
    <property type="match status" value="1"/>
</dbReference>